<proteinExistence type="inferred from homology"/>
<comment type="subcellular location">
    <subcellularLocation>
        <location evidence="1">Cytoplasm</location>
    </subcellularLocation>
</comment>
<dbReference type="InterPro" id="IPR022694">
    <property type="entry name" value="3-OHacyl-CoA_DH"/>
</dbReference>
<dbReference type="GO" id="GO:0019605">
    <property type="term" value="P:butyrate metabolic process"/>
    <property type="evidence" value="ECO:0007669"/>
    <property type="project" value="UniProtKB-UniPathway"/>
</dbReference>
<evidence type="ECO:0000256" key="5">
    <source>
        <dbReference type="ARBA" id="ARBA00022490"/>
    </source>
</evidence>
<feature type="domain" description="3-hydroxyacyl-CoA dehydrogenase C-terminal" evidence="12">
    <location>
        <begin position="186"/>
        <end position="284"/>
    </location>
</feature>
<keyword evidence="8" id="KW-0520">NAD</keyword>
<keyword evidence="6" id="KW-0597">Phosphoprotein</keyword>
<dbReference type="InterPro" id="IPR006108">
    <property type="entry name" value="3HC_DH_C"/>
</dbReference>
<evidence type="ECO:0000256" key="9">
    <source>
        <dbReference type="ARBA" id="ARBA00038962"/>
    </source>
</evidence>
<dbReference type="Pfam" id="PF02737">
    <property type="entry name" value="3HCDH_N"/>
    <property type="match status" value="1"/>
</dbReference>
<evidence type="ECO:0000313" key="14">
    <source>
        <dbReference type="EMBL" id="PSL31674.1"/>
    </source>
</evidence>
<dbReference type="InterPro" id="IPR006176">
    <property type="entry name" value="3-OHacyl-CoA_DH_NAD-bd"/>
</dbReference>
<evidence type="ECO:0000256" key="10">
    <source>
        <dbReference type="ARBA" id="ARBA00042709"/>
    </source>
</evidence>
<evidence type="ECO:0000256" key="8">
    <source>
        <dbReference type="ARBA" id="ARBA00023027"/>
    </source>
</evidence>
<keyword evidence="15" id="KW-1185">Reference proteome</keyword>
<dbReference type="GO" id="GO:0070403">
    <property type="term" value="F:NAD+ binding"/>
    <property type="evidence" value="ECO:0007669"/>
    <property type="project" value="InterPro"/>
</dbReference>
<organism evidence="14 15">
    <name type="scientific">Planomicrobium soli</name>
    <dbReference type="NCBI Taxonomy" id="1176648"/>
    <lineage>
        <taxon>Bacteria</taxon>
        <taxon>Bacillati</taxon>
        <taxon>Bacillota</taxon>
        <taxon>Bacilli</taxon>
        <taxon>Bacillales</taxon>
        <taxon>Caryophanaceae</taxon>
        <taxon>Planomicrobium</taxon>
    </lineage>
</organism>
<comment type="caution">
    <text evidence="14">The sequence shown here is derived from an EMBL/GenBank/DDBJ whole genome shotgun (WGS) entry which is preliminary data.</text>
</comment>
<sequence length="316" mass="35154">MENISIIGAGTMGHSIALSAAWAGKQVKVYGINDQDLINANKGLINKLKVMVDNGLFHASEAEQIRGNIRFSTNLEETIANASFIIEVIPEVLEIKREMYRKIENLIGEEVVIASNTSGFKPSLLAEGMAHPNRFVVTHFWNPAHLIPLVEVVKGKLTDEETVQRAMQVLTEMKKKPILLNKEIPGFIGNRLQYALFREAQALLDAGAATKEDIDAAVTYSIGRRLPVTGPLMTADMGGLDIFSAISNYLFEDLSTDQRSGKTLTRLVEEKKLGDKSGEGFYEWEPSVSEQWNAEREHTLIHFLKNDLKAEREGTE</sequence>
<evidence type="ECO:0000256" key="11">
    <source>
        <dbReference type="PIRSR" id="PIRSR000105-1"/>
    </source>
</evidence>
<evidence type="ECO:0000313" key="15">
    <source>
        <dbReference type="Proteomes" id="UP000242682"/>
    </source>
</evidence>
<evidence type="ECO:0000256" key="2">
    <source>
        <dbReference type="ARBA" id="ARBA00005086"/>
    </source>
</evidence>
<dbReference type="InterPro" id="IPR006180">
    <property type="entry name" value="3-OHacyl-CoA_DH_CS"/>
</dbReference>
<dbReference type="SUPFAM" id="SSF51735">
    <property type="entry name" value="NAD(P)-binding Rossmann-fold domains"/>
    <property type="match status" value="1"/>
</dbReference>
<evidence type="ECO:0000256" key="3">
    <source>
        <dbReference type="ARBA" id="ARBA00009463"/>
    </source>
</evidence>
<dbReference type="PANTHER" id="PTHR48075:SF1">
    <property type="entry name" value="LAMBDA-CRYSTALLIN HOMOLOG"/>
    <property type="match status" value="1"/>
</dbReference>
<feature type="domain" description="3-hydroxyacyl-CoA dehydrogenase NAD binding" evidence="13">
    <location>
        <begin position="4"/>
        <end position="182"/>
    </location>
</feature>
<dbReference type="InterPro" id="IPR013328">
    <property type="entry name" value="6PGD_dom2"/>
</dbReference>
<dbReference type="Pfam" id="PF00725">
    <property type="entry name" value="3HCDH"/>
    <property type="match status" value="1"/>
</dbReference>
<comment type="similarity">
    <text evidence="3">Belongs to the 3-hydroxyacyl-CoA dehydrogenase family.</text>
</comment>
<dbReference type="SUPFAM" id="SSF48179">
    <property type="entry name" value="6-phosphogluconate dehydrogenase C-terminal domain-like"/>
    <property type="match status" value="1"/>
</dbReference>
<dbReference type="PANTHER" id="PTHR48075">
    <property type="entry name" value="3-HYDROXYACYL-COA DEHYDROGENASE FAMILY PROTEIN"/>
    <property type="match status" value="1"/>
</dbReference>
<evidence type="ECO:0000259" key="13">
    <source>
        <dbReference type="Pfam" id="PF02737"/>
    </source>
</evidence>
<evidence type="ECO:0000256" key="7">
    <source>
        <dbReference type="ARBA" id="ARBA00023002"/>
    </source>
</evidence>
<evidence type="ECO:0000256" key="4">
    <source>
        <dbReference type="ARBA" id="ARBA00011738"/>
    </source>
</evidence>
<dbReference type="EC" id="1.1.1.45" evidence="9"/>
<keyword evidence="5" id="KW-0963">Cytoplasm</keyword>
<feature type="site" description="Important for catalytic activity" evidence="11">
    <location>
        <position position="139"/>
    </location>
</feature>
<protein>
    <recommendedName>
        <fullName evidence="10">L-gulonate 3-dehydrogenase</fullName>
        <ecNumber evidence="9">1.1.1.45</ecNumber>
    </recommendedName>
    <alternativeName>
        <fullName evidence="10">L-gulonate 3-dehydrogenase</fullName>
    </alternativeName>
</protein>
<dbReference type="GO" id="GO:0005737">
    <property type="term" value="C:cytoplasm"/>
    <property type="evidence" value="ECO:0007669"/>
    <property type="project" value="UniProtKB-SubCell"/>
</dbReference>
<dbReference type="InterPro" id="IPR008927">
    <property type="entry name" value="6-PGluconate_DH-like_C_sf"/>
</dbReference>
<comment type="pathway">
    <text evidence="2">Lipid metabolism; butanoate metabolism.</text>
</comment>
<dbReference type="InterPro" id="IPR036291">
    <property type="entry name" value="NAD(P)-bd_dom_sf"/>
</dbReference>
<accession>A0A2P8GCF9</accession>
<dbReference type="PIRSF" id="PIRSF000105">
    <property type="entry name" value="HCDH"/>
    <property type="match status" value="1"/>
</dbReference>
<dbReference type="Gene3D" id="1.10.1040.10">
    <property type="entry name" value="N-(1-d-carboxylethyl)-l-norvaline Dehydrogenase, domain 2"/>
    <property type="match status" value="1"/>
</dbReference>
<dbReference type="AlphaFoldDB" id="A0A2P8GCF9"/>
<keyword evidence="7" id="KW-0560">Oxidoreductase</keyword>
<evidence type="ECO:0000256" key="1">
    <source>
        <dbReference type="ARBA" id="ARBA00004496"/>
    </source>
</evidence>
<dbReference type="UniPathway" id="UPA00863"/>
<dbReference type="OrthoDB" id="9815331at2"/>
<dbReference type="RefSeq" id="WP_106534255.1">
    <property type="nucleotide sequence ID" value="NZ_PYAT01000011.1"/>
</dbReference>
<dbReference type="PROSITE" id="PS00067">
    <property type="entry name" value="3HCDH"/>
    <property type="match status" value="1"/>
</dbReference>
<evidence type="ECO:0000256" key="6">
    <source>
        <dbReference type="ARBA" id="ARBA00022553"/>
    </source>
</evidence>
<evidence type="ECO:0000259" key="12">
    <source>
        <dbReference type="Pfam" id="PF00725"/>
    </source>
</evidence>
<dbReference type="GO" id="GO:0050104">
    <property type="term" value="F:L-gulonate 3-dehydrogenase activity"/>
    <property type="evidence" value="ECO:0007669"/>
    <property type="project" value="UniProtKB-EC"/>
</dbReference>
<dbReference type="Gene3D" id="3.40.50.720">
    <property type="entry name" value="NAD(P)-binding Rossmann-like Domain"/>
    <property type="match status" value="1"/>
</dbReference>
<dbReference type="EMBL" id="PYAT01000011">
    <property type="protein sequence ID" value="PSL31674.1"/>
    <property type="molecule type" value="Genomic_DNA"/>
</dbReference>
<dbReference type="Proteomes" id="UP000242682">
    <property type="component" value="Unassembled WGS sequence"/>
</dbReference>
<reference evidence="14 15" key="1">
    <citation type="submission" date="2018-03" db="EMBL/GenBank/DDBJ databases">
        <title>Genomic Encyclopedia of Type Strains, Phase III (KMG-III): the genomes of soil and plant-associated and newly described type strains.</title>
        <authorList>
            <person name="Whitman W."/>
        </authorList>
    </citation>
    <scope>NUCLEOTIDE SEQUENCE [LARGE SCALE GENOMIC DNA]</scope>
    <source>
        <strain evidence="14 15">CGMCC 1.12259</strain>
    </source>
</reference>
<name>A0A2P8GCF9_9BACL</name>
<comment type="subunit">
    <text evidence="4">Homodimer.</text>
</comment>
<gene>
    <name evidence="14" type="ORF">B0H99_11157</name>
</gene>